<evidence type="ECO:0000256" key="2">
    <source>
        <dbReference type="ARBA" id="ARBA00047591"/>
    </source>
</evidence>
<comment type="catalytic activity">
    <reaction evidence="2">
        <text>a diacylglycerol + H2O = a monoacylglycerol + a fatty acid + H(+)</text>
        <dbReference type="Rhea" id="RHEA:32731"/>
        <dbReference type="ChEBI" id="CHEBI:15377"/>
        <dbReference type="ChEBI" id="CHEBI:15378"/>
        <dbReference type="ChEBI" id="CHEBI:17408"/>
        <dbReference type="ChEBI" id="CHEBI:18035"/>
        <dbReference type="ChEBI" id="CHEBI:28868"/>
    </reaction>
</comment>
<feature type="region of interest" description="Disordered" evidence="4">
    <location>
        <begin position="316"/>
        <end position="349"/>
    </location>
</feature>
<dbReference type="AlphaFoldDB" id="X0BBZ7"/>
<dbReference type="InterPro" id="IPR029058">
    <property type="entry name" value="AB_hydrolase_fold"/>
</dbReference>
<dbReference type="HOGENOM" id="CLU_794633_0_0_1"/>
<feature type="domain" description="Fungal lipase-type" evidence="5">
    <location>
        <begin position="71"/>
        <end position="222"/>
    </location>
</feature>
<dbReference type="Proteomes" id="UP000030663">
    <property type="component" value="Unassembled WGS sequence"/>
</dbReference>
<dbReference type="InterPro" id="IPR002921">
    <property type="entry name" value="Fungal_lipase-type"/>
</dbReference>
<comment type="similarity">
    <text evidence="1">Belongs to the AB hydrolase superfamily. Lipase family. Class 3 subfamily.</text>
</comment>
<evidence type="ECO:0000313" key="6">
    <source>
        <dbReference type="EMBL" id="EXK76348.1"/>
    </source>
</evidence>
<dbReference type="OrthoDB" id="426718at2759"/>
<dbReference type="GO" id="GO:0006629">
    <property type="term" value="P:lipid metabolic process"/>
    <property type="evidence" value="ECO:0007669"/>
    <property type="project" value="InterPro"/>
</dbReference>
<dbReference type="CDD" id="cd00519">
    <property type="entry name" value="Lipase_3"/>
    <property type="match status" value="1"/>
</dbReference>
<name>X0BBZ7_FUSOX</name>
<keyword evidence="7" id="KW-1185">Reference proteome</keyword>
<protein>
    <recommendedName>
        <fullName evidence="5">Fungal lipase-type domain-containing protein</fullName>
    </recommendedName>
</protein>
<dbReference type="InterPro" id="IPR051218">
    <property type="entry name" value="Sec_MonoDiacylglyc_Lipase"/>
</dbReference>
<gene>
    <name evidence="6" type="ORF">FOQG_18907</name>
</gene>
<accession>X0BBZ7</accession>
<feature type="compositionally biased region" description="Polar residues" evidence="4">
    <location>
        <begin position="334"/>
        <end position="349"/>
    </location>
</feature>
<comment type="catalytic activity">
    <reaction evidence="3">
        <text>a monoacylglycerol + H2O = glycerol + a fatty acid + H(+)</text>
        <dbReference type="Rhea" id="RHEA:15245"/>
        <dbReference type="ChEBI" id="CHEBI:15377"/>
        <dbReference type="ChEBI" id="CHEBI:15378"/>
        <dbReference type="ChEBI" id="CHEBI:17408"/>
        <dbReference type="ChEBI" id="CHEBI:17754"/>
        <dbReference type="ChEBI" id="CHEBI:28868"/>
    </reaction>
</comment>
<organism evidence="6 7">
    <name type="scientific">Fusarium oxysporum f. sp. raphani 54005</name>
    <dbReference type="NCBI Taxonomy" id="1089458"/>
    <lineage>
        <taxon>Eukaryota</taxon>
        <taxon>Fungi</taxon>
        <taxon>Dikarya</taxon>
        <taxon>Ascomycota</taxon>
        <taxon>Pezizomycotina</taxon>
        <taxon>Sordariomycetes</taxon>
        <taxon>Hypocreomycetidae</taxon>
        <taxon>Hypocreales</taxon>
        <taxon>Nectriaceae</taxon>
        <taxon>Fusarium</taxon>
        <taxon>Fusarium oxysporum species complex</taxon>
    </lineage>
</organism>
<dbReference type="PANTHER" id="PTHR45856:SF24">
    <property type="entry name" value="FUNGAL LIPASE-LIKE DOMAIN-CONTAINING PROTEIN"/>
    <property type="match status" value="1"/>
</dbReference>
<dbReference type="SUPFAM" id="SSF53474">
    <property type="entry name" value="alpha/beta-Hydrolases"/>
    <property type="match status" value="1"/>
</dbReference>
<evidence type="ECO:0000259" key="5">
    <source>
        <dbReference type="Pfam" id="PF01764"/>
    </source>
</evidence>
<evidence type="ECO:0000256" key="3">
    <source>
        <dbReference type="ARBA" id="ARBA00048461"/>
    </source>
</evidence>
<sequence>MAIPVNAIRPYRHLVRYAEWAYDNNNGTRFRSHLQDNELEGAPLHARMLQSNTSGSHNHVHLGIRNGNTLVMAFRGTDVPTNLENFAQSERWVGLTVNLLTDICYGLREPSWITGENVLVHDGFLRDFDRLESNLSHRIDSLFNGRSLNGIEVCGHSLGEALATLCALWCSIRWPMVPITCLTIGSPKVGDAGFAQAFRRRNNITCYRLVIPSDPVPKVPNRTTEKIPFRISPDARCYFKWKDPGTPTWEHVGQMLQLSGGPRNPRRLVKVWELFPLSLSSHSPWGYVVTFLTRSGCATVLATGVQAVESQVQAFGTSQSATTEEPADPLPNGTFESTISSHNSLPSTM</sequence>
<evidence type="ECO:0000256" key="4">
    <source>
        <dbReference type="SAM" id="MobiDB-lite"/>
    </source>
</evidence>
<dbReference type="SMR" id="X0BBZ7"/>
<dbReference type="Gene3D" id="3.40.50.1820">
    <property type="entry name" value="alpha/beta hydrolase"/>
    <property type="match status" value="1"/>
</dbReference>
<reference evidence="6 7" key="1">
    <citation type="submission" date="2011-11" db="EMBL/GenBank/DDBJ databases">
        <title>The Genome Sequence of Fusarium oxysporum PHW815.</title>
        <authorList>
            <consortium name="The Broad Institute Genome Sequencing Platform"/>
            <person name="Ma L.-J."/>
            <person name="Gale L.R."/>
            <person name="Schwartz D.C."/>
            <person name="Zhou S."/>
            <person name="Corby-Kistler H."/>
            <person name="Young S.K."/>
            <person name="Zeng Q."/>
            <person name="Gargeya S."/>
            <person name="Fitzgerald M."/>
            <person name="Haas B."/>
            <person name="Abouelleil A."/>
            <person name="Alvarado L."/>
            <person name="Arachchi H.M."/>
            <person name="Berlin A."/>
            <person name="Brown A."/>
            <person name="Chapman S.B."/>
            <person name="Chen Z."/>
            <person name="Dunbar C."/>
            <person name="Freedman E."/>
            <person name="Gearin G."/>
            <person name="Goldberg J."/>
            <person name="Griggs A."/>
            <person name="Gujja S."/>
            <person name="Heiman D."/>
            <person name="Howarth C."/>
            <person name="Larson L."/>
            <person name="Lui A."/>
            <person name="MacDonald P.J.P."/>
            <person name="Montmayeur A."/>
            <person name="Murphy C."/>
            <person name="Neiman D."/>
            <person name="Pearson M."/>
            <person name="Priest M."/>
            <person name="Roberts A."/>
            <person name="Saif S."/>
            <person name="Shea T."/>
            <person name="Shenoy N."/>
            <person name="Sisk P."/>
            <person name="Stolte C."/>
            <person name="Sykes S."/>
            <person name="Wortman J."/>
            <person name="Nusbaum C."/>
            <person name="Birren B."/>
        </authorList>
    </citation>
    <scope>NUCLEOTIDE SEQUENCE [LARGE SCALE GENOMIC DNA]</scope>
    <source>
        <strain evidence="6 7">54005</strain>
    </source>
</reference>
<evidence type="ECO:0000313" key="7">
    <source>
        <dbReference type="Proteomes" id="UP000030663"/>
    </source>
</evidence>
<dbReference type="EMBL" id="JH658733">
    <property type="protein sequence ID" value="EXK76348.1"/>
    <property type="molecule type" value="Genomic_DNA"/>
</dbReference>
<dbReference type="PANTHER" id="PTHR45856">
    <property type="entry name" value="ALPHA/BETA-HYDROLASES SUPERFAMILY PROTEIN"/>
    <property type="match status" value="1"/>
</dbReference>
<proteinExistence type="inferred from homology"/>
<dbReference type="Pfam" id="PF01764">
    <property type="entry name" value="Lipase_3"/>
    <property type="match status" value="1"/>
</dbReference>
<evidence type="ECO:0000256" key="1">
    <source>
        <dbReference type="ARBA" id="ARBA00043996"/>
    </source>
</evidence>